<gene>
    <name evidence="1" type="ORF">NDK47_09155</name>
</gene>
<evidence type="ECO:0000313" key="1">
    <source>
        <dbReference type="EMBL" id="USG67422.1"/>
    </source>
</evidence>
<name>A0ABY4WJY0_9BACL</name>
<dbReference type="RefSeq" id="WP_251874521.1">
    <property type="nucleotide sequence ID" value="NZ_CP098755.1"/>
</dbReference>
<organism evidence="1 2">
    <name type="scientific">Brevibacillus ruminantium</name>
    <dbReference type="NCBI Taxonomy" id="2950604"/>
    <lineage>
        <taxon>Bacteria</taxon>
        <taxon>Bacillati</taxon>
        <taxon>Bacillota</taxon>
        <taxon>Bacilli</taxon>
        <taxon>Bacillales</taxon>
        <taxon>Paenibacillaceae</taxon>
        <taxon>Brevibacillus</taxon>
    </lineage>
</organism>
<dbReference type="EMBL" id="CP098755">
    <property type="protein sequence ID" value="USG67422.1"/>
    <property type="molecule type" value="Genomic_DNA"/>
</dbReference>
<keyword evidence="2" id="KW-1185">Reference proteome</keyword>
<accession>A0ABY4WJY0</accession>
<protein>
    <submittedName>
        <fullName evidence="1">Uncharacterized protein</fullName>
    </submittedName>
</protein>
<reference evidence="1" key="1">
    <citation type="submission" date="2022-06" db="EMBL/GenBank/DDBJ databases">
        <title>Genome sequencing of Brevibacillus sp. BB3-R1.</title>
        <authorList>
            <person name="Heo J."/>
            <person name="Lee D."/>
            <person name="Won M."/>
            <person name="Han B.-H."/>
            <person name="Hong S.-B."/>
            <person name="Kwon S.-W."/>
        </authorList>
    </citation>
    <scope>NUCLEOTIDE SEQUENCE</scope>
    <source>
        <strain evidence="1">BB3-R1</strain>
    </source>
</reference>
<dbReference type="Proteomes" id="UP001056500">
    <property type="component" value="Chromosome"/>
</dbReference>
<sequence length="111" mass="12630">MTKKEYVMGIIESLQAHQDLLPNDLQTLLQEVKESLDRVSADSFFMESNHAVSQPAQYQPYQSDSPLFRLSEGYWEIKRLAEVNRESHPDMIRAADQLGGLLGASENYSPE</sequence>
<proteinExistence type="predicted"/>
<evidence type="ECO:0000313" key="2">
    <source>
        <dbReference type="Proteomes" id="UP001056500"/>
    </source>
</evidence>